<reference evidence="2" key="1">
    <citation type="journal article" date="2023" name="Front. Plant Sci.">
        <title>Chromosomal-level genome assembly of Melastoma candidum provides insights into trichome evolution.</title>
        <authorList>
            <person name="Zhong Y."/>
            <person name="Wu W."/>
            <person name="Sun C."/>
            <person name="Zou P."/>
            <person name="Liu Y."/>
            <person name="Dai S."/>
            <person name="Zhou R."/>
        </authorList>
    </citation>
    <scope>NUCLEOTIDE SEQUENCE [LARGE SCALE GENOMIC DNA]</scope>
</reference>
<dbReference type="EMBL" id="CM042880">
    <property type="protein sequence ID" value="KAI4388807.1"/>
    <property type="molecule type" value="Genomic_DNA"/>
</dbReference>
<organism evidence="1 2">
    <name type="scientific">Melastoma candidum</name>
    <dbReference type="NCBI Taxonomy" id="119954"/>
    <lineage>
        <taxon>Eukaryota</taxon>
        <taxon>Viridiplantae</taxon>
        <taxon>Streptophyta</taxon>
        <taxon>Embryophyta</taxon>
        <taxon>Tracheophyta</taxon>
        <taxon>Spermatophyta</taxon>
        <taxon>Magnoliopsida</taxon>
        <taxon>eudicotyledons</taxon>
        <taxon>Gunneridae</taxon>
        <taxon>Pentapetalae</taxon>
        <taxon>rosids</taxon>
        <taxon>malvids</taxon>
        <taxon>Myrtales</taxon>
        <taxon>Melastomataceae</taxon>
        <taxon>Melastomatoideae</taxon>
        <taxon>Melastomateae</taxon>
        <taxon>Melastoma</taxon>
    </lineage>
</organism>
<evidence type="ECO:0000313" key="2">
    <source>
        <dbReference type="Proteomes" id="UP001057402"/>
    </source>
</evidence>
<comment type="caution">
    <text evidence="1">The sequence shown here is derived from an EMBL/GenBank/DDBJ whole genome shotgun (WGS) entry which is preliminary data.</text>
</comment>
<proteinExistence type="predicted"/>
<keyword evidence="2" id="KW-1185">Reference proteome</keyword>
<gene>
    <name evidence="1" type="ORF">MLD38_001104</name>
</gene>
<name>A0ACB9SKS2_9MYRT</name>
<sequence length="69" mass="7279">MRDPSADPTQGKLVTTAMYASSQTEGPRHPRKLGYGPRKRGGFVARAAAPVLVQSSPNVLAMNAVDSVI</sequence>
<dbReference type="Proteomes" id="UP001057402">
    <property type="component" value="Chromosome 1"/>
</dbReference>
<evidence type="ECO:0000313" key="1">
    <source>
        <dbReference type="EMBL" id="KAI4388807.1"/>
    </source>
</evidence>
<accession>A0ACB9SKS2</accession>
<protein>
    <submittedName>
        <fullName evidence="1">Uncharacterized protein</fullName>
    </submittedName>
</protein>